<dbReference type="GO" id="GO:0006605">
    <property type="term" value="P:protein targeting"/>
    <property type="evidence" value="ECO:0007669"/>
    <property type="project" value="UniProtKB-UniRule"/>
</dbReference>
<dbReference type="InterPro" id="IPR005791">
    <property type="entry name" value="SecD"/>
</dbReference>
<evidence type="ECO:0000256" key="4">
    <source>
        <dbReference type="ARBA" id="ARBA00022692"/>
    </source>
</evidence>
<feature type="transmembrane region" description="Helical" evidence="9">
    <location>
        <begin position="977"/>
        <end position="999"/>
    </location>
</feature>
<dbReference type="FunFam" id="1.20.1640.10:FF:000004">
    <property type="entry name" value="Protein translocase subunit SecD"/>
    <property type="match status" value="1"/>
</dbReference>
<evidence type="ECO:0000256" key="5">
    <source>
        <dbReference type="ARBA" id="ARBA00022927"/>
    </source>
</evidence>
<dbReference type="NCBIfam" id="NF009585">
    <property type="entry name" value="PRK13024.1-5"/>
    <property type="match status" value="1"/>
</dbReference>
<dbReference type="PANTHER" id="PTHR30081">
    <property type="entry name" value="PROTEIN-EXPORT MEMBRANE PROTEIN SEC"/>
    <property type="match status" value="1"/>
</dbReference>
<keyword evidence="8 9" id="KW-0472">Membrane</keyword>
<keyword evidence="6 9" id="KW-1133">Transmembrane helix</keyword>
<dbReference type="Gene3D" id="3.30.1360.200">
    <property type="match status" value="1"/>
</dbReference>
<dbReference type="RefSeq" id="WP_089681207.1">
    <property type="nucleotide sequence ID" value="NZ_FNFO01000003.1"/>
</dbReference>
<accession>A0A1G9DPP7</accession>
<keyword evidence="4 9" id="KW-0812">Transmembrane</keyword>
<keyword evidence="7 9" id="KW-0811">Translocation</keyword>
<dbReference type="InterPro" id="IPR022813">
    <property type="entry name" value="SecD/SecF_arch_bac"/>
</dbReference>
<dbReference type="PRINTS" id="PR01755">
    <property type="entry name" value="SECFTRNLCASE"/>
</dbReference>
<organism evidence="15 16">
    <name type="scientific">Catalinimonas alkaloidigena</name>
    <dbReference type="NCBI Taxonomy" id="1075417"/>
    <lineage>
        <taxon>Bacteria</taxon>
        <taxon>Pseudomonadati</taxon>
        <taxon>Bacteroidota</taxon>
        <taxon>Cytophagia</taxon>
        <taxon>Cytophagales</taxon>
        <taxon>Catalimonadaceae</taxon>
        <taxon>Catalinimonas</taxon>
    </lineage>
</organism>
<dbReference type="GO" id="GO:0015450">
    <property type="term" value="F:protein-transporting ATPase activity"/>
    <property type="evidence" value="ECO:0007669"/>
    <property type="project" value="InterPro"/>
</dbReference>
<comment type="caution">
    <text evidence="9">Lacks conserved residue(s) required for the propagation of feature annotation.</text>
</comment>
<evidence type="ECO:0000256" key="2">
    <source>
        <dbReference type="ARBA" id="ARBA00022448"/>
    </source>
</evidence>
<evidence type="ECO:0000256" key="9">
    <source>
        <dbReference type="HAMAP-Rule" id="MF_01463"/>
    </source>
</evidence>
<keyword evidence="5 9" id="KW-0653">Protein transport</keyword>
<comment type="function">
    <text evidence="9">Part of the Sec protein translocase complex. Interacts with the SecYEG preprotein conducting channel. SecDF uses the proton motive force (PMF) to complete protein translocation after the ATP-dependent function of SecA.</text>
</comment>
<keyword evidence="3 9" id="KW-1003">Cell membrane</keyword>
<dbReference type="InterPro" id="IPR022646">
    <property type="entry name" value="SecD/SecF_CS"/>
</dbReference>
<keyword evidence="16" id="KW-1185">Reference proteome</keyword>
<dbReference type="Gene3D" id="1.20.1640.10">
    <property type="entry name" value="Multidrug efflux transporter AcrB transmembrane domain"/>
    <property type="match status" value="2"/>
</dbReference>
<feature type="transmembrane region" description="Helical" evidence="9">
    <location>
        <begin position="658"/>
        <end position="682"/>
    </location>
</feature>
<comment type="similarity">
    <text evidence="10">Belongs to the SecD/SecF family. SecF subfamily.</text>
</comment>
<feature type="transmembrane region" description="Helical" evidence="9">
    <location>
        <begin position="557"/>
        <end position="575"/>
    </location>
</feature>
<dbReference type="InterPro" id="IPR054384">
    <property type="entry name" value="SecDF_P1_head"/>
</dbReference>
<evidence type="ECO:0000313" key="16">
    <source>
        <dbReference type="Proteomes" id="UP000198510"/>
    </source>
</evidence>
<dbReference type="PANTHER" id="PTHR30081:SF1">
    <property type="entry name" value="PROTEIN TRANSLOCASE SUBUNIT SECD"/>
    <property type="match status" value="1"/>
</dbReference>
<evidence type="ECO:0000259" key="12">
    <source>
        <dbReference type="Pfam" id="PF02355"/>
    </source>
</evidence>
<evidence type="ECO:0000259" key="13">
    <source>
        <dbReference type="Pfam" id="PF21760"/>
    </source>
</evidence>
<proteinExistence type="inferred from homology"/>
<dbReference type="STRING" id="1075417.SAMN05421823_103206"/>
<evidence type="ECO:0000313" key="15">
    <source>
        <dbReference type="EMBL" id="SDK65832.1"/>
    </source>
</evidence>
<comment type="subcellular location">
    <subcellularLocation>
        <location evidence="1 9">Cell membrane</location>
        <topology evidence="1 9">Multi-pass membrane protein</topology>
    </subcellularLocation>
</comment>
<gene>
    <name evidence="9" type="primary">secD</name>
    <name evidence="10" type="synonym">secF</name>
    <name evidence="15" type="ORF">SAMN05421823_103206</name>
</gene>
<dbReference type="NCBIfam" id="TIGR00916">
    <property type="entry name" value="2A0604s01"/>
    <property type="match status" value="1"/>
</dbReference>
<dbReference type="InterPro" id="IPR055344">
    <property type="entry name" value="SecD_SecF_C_bact"/>
</dbReference>
<evidence type="ECO:0000256" key="3">
    <source>
        <dbReference type="ARBA" id="ARBA00022475"/>
    </source>
</evidence>
<dbReference type="OrthoDB" id="9805019at2"/>
<evidence type="ECO:0000259" key="14">
    <source>
        <dbReference type="Pfam" id="PF22599"/>
    </source>
</evidence>
<dbReference type="Pfam" id="PF21760">
    <property type="entry name" value="SecD_1st"/>
    <property type="match status" value="1"/>
</dbReference>
<feature type="domain" description="Protein translocase subunit SecDF P1" evidence="13">
    <location>
        <begin position="184"/>
        <end position="243"/>
    </location>
</feature>
<feature type="domain" description="SecDF P1 head subdomain" evidence="14">
    <location>
        <begin position="417"/>
        <end position="511"/>
    </location>
</feature>
<name>A0A1G9DPP7_9BACT</name>
<dbReference type="Pfam" id="PF02355">
    <property type="entry name" value="SecD_SecF_C"/>
    <property type="match status" value="2"/>
</dbReference>
<dbReference type="InterPro" id="IPR048631">
    <property type="entry name" value="SecD_1st"/>
</dbReference>
<dbReference type="GO" id="GO:0005886">
    <property type="term" value="C:plasma membrane"/>
    <property type="evidence" value="ECO:0007669"/>
    <property type="project" value="UniProtKB-SubCell"/>
</dbReference>
<dbReference type="AlphaFoldDB" id="A0A1G9DPP7"/>
<dbReference type="InterPro" id="IPR022645">
    <property type="entry name" value="SecD/SecF_bac"/>
</dbReference>
<dbReference type="GO" id="GO:0043952">
    <property type="term" value="P:protein transport by the Sec complex"/>
    <property type="evidence" value="ECO:0007669"/>
    <property type="project" value="UniProtKB-UniRule"/>
</dbReference>
<evidence type="ECO:0000256" key="11">
    <source>
        <dbReference type="SAM" id="MobiDB-lite"/>
    </source>
</evidence>
<feature type="transmembrane region" description="Helical" evidence="9">
    <location>
        <begin position="717"/>
        <end position="739"/>
    </location>
</feature>
<dbReference type="HAMAP" id="MF_01463_B">
    <property type="entry name" value="SecD_B"/>
    <property type="match status" value="1"/>
</dbReference>
<feature type="transmembrane region" description="Helical" evidence="9">
    <location>
        <begin position="900"/>
        <end position="920"/>
    </location>
</feature>
<feature type="transmembrane region" description="Helical" evidence="9">
    <location>
        <begin position="951"/>
        <end position="971"/>
    </location>
</feature>
<feature type="transmembrane region" description="Helical" evidence="9">
    <location>
        <begin position="587"/>
        <end position="609"/>
    </location>
</feature>
<comment type="subunit">
    <text evidence="10">Forms a complex with SecD. Part of the essential Sec protein translocation apparatus which comprises SecA, SecYEG and auxiliary proteins SecDF. Other proteins may also be involved.</text>
</comment>
<reference evidence="15 16" key="1">
    <citation type="submission" date="2016-10" db="EMBL/GenBank/DDBJ databases">
        <authorList>
            <person name="de Groot N.N."/>
        </authorList>
    </citation>
    <scope>NUCLEOTIDE SEQUENCE [LARGE SCALE GENOMIC DNA]</scope>
    <source>
        <strain evidence="15 16">DSM 25186</strain>
    </source>
</reference>
<feature type="domain" description="Protein export membrane protein SecD/SecF C-terminal" evidence="12">
    <location>
        <begin position="815"/>
        <end position="1002"/>
    </location>
</feature>
<feature type="transmembrane region" description="Helical" evidence="9">
    <location>
        <begin position="841"/>
        <end position="858"/>
    </location>
</feature>
<dbReference type="InterPro" id="IPR048634">
    <property type="entry name" value="SecD_SecF_C"/>
</dbReference>
<feature type="transmembrane region" description="Helical" evidence="9">
    <location>
        <begin position="533"/>
        <end position="552"/>
    </location>
</feature>
<evidence type="ECO:0000256" key="10">
    <source>
        <dbReference type="HAMAP-Rule" id="MF_01464"/>
    </source>
</evidence>
<sequence length="1012" mass="109776">MQNRAVVITLAVVVALLCSYYLSFTLVSRGIQKDATEYARKADGEVDFRKRQSYLDSIWREPVYNFLGAEFTYQEVKNNELKLGLDLQGGMQVTLEVSPVEILRAMSGNSRDPQFLQALQRAREMQQNSQDPFVTLFVQAYEEINPQGQLRDIFATSANRERITFESSNDEVAQVLQSEVDDAIDRSFQILRTRIDRFGTTQPNIQRLPGTGRIQVELPGADDVDRIHKNLTSVAKLEFLEVAEGDEFFPSLQNFIAYLSEHEDDPAIVSIVGQRQRPATPATDGNNPFGEGQENEADPFGDSAADATTTTVGPADSASAAAGDTADLANQLATADTMATDSLPQGSLFFDLFQVTQRGDLFVNVRDTAKVNDLLALPQVRSMFPSNIAFAYDVKPFGDTEEFVTLYPVKRTRGGVASLEGDVITDARQDFGENGQPEVTMQMNATGAKKWKKLTGENIGQRVAIALDNQVYSAPVVNGEIPNGSSSISGNFELQEAKDLANILKAGKLPAPTRIVEEAIVGPSLGREAINQGLVSVAAGLGLVVLFMVLYYSTGGIVSDVALLANVFFILGIMAQPQLGTALTLPGIAGIVLTIGMAVDANVLIFERIKEEIARGNSPAAAIKLGYQKALSSIIDGNMTTLLTAIILFLLGTGPIKGFAVTLIIGILCSFFTAVFLTRVIVEWSVKRGRVPSFETSISRKIFNNVHLNVVANRKKAYIFSGSLIVVGLILMFTMGLNFGVDFTGGRSYVVDFNAPVVASDLKATLTDDFENAGTEVKTYNGNSQLKVTTSYLANDESEEADNQVRAALQKGLSEYSDLNPQVVSSSKVGATIADDIKNSALESVFLALAVIFIYVYVRFNRSWQFGLGAVVALFHDVLTVLSAVAIARVLGLQLEVDQVFVAAMLTVVGYSINDTVVIFDRIREYIQDNPRLRVIDLLDEAVSSTLSRTMMTAVTTLFVVLVLFLFGGAVLKGFSFSLIMGVLLGTFSSLFIAPGLIVDTTKSETKTAVKA</sequence>
<dbReference type="HAMAP" id="MF_01464_B">
    <property type="entry name" value="SecF_B"/>
    <property type="match status" value="1"/>
</dbReference>
<feature type="domain" description="Protein export membrane protein SecD/SecF C-terminal" evidence="12">
    <location>
        <begin position="514"/>
        <end position="685"/>
    </location>
</feature>
<evidence type="ECO:0000256" key="8">
    <source>
        <dbReference type="ARBA" id="ARBA00023136"/>
    </source>
</evidence>
<evidence type="ECO:0000256" key="1">
    <source>
        <dbReference type="ARBA" id="ARBA00004651"/>
    </source>
</evidence>
<dbReference type="Gene3D" id="3.30.70.3220">
    <property type="match status" value="1"/>
</dbReference>
<dbReference type="InterPro" id="IPR005665">
    <property type="entry name" value="SecF_bac"/>
</dbReference>
<comment type="subunit">
    <text evidence="9">Forms a complex with SecF. Part of the essential Sec protein translocation apparatus which comprises SecA, SecYEG and auxiliary proteins SecDF. Other proteins may also be involved.</text>
</comment>
<dbReference type="EMBL" id="FNFO01000003">
    <property type="protein sequence ID" value="SDK65832.1"/>
    <property type="molecule type" value="Genomic_DNA"/>
</dbReference>
<feature type="transmembrane region" description="Helical" evidence="9">
    <location>
        <begin position="630"/>
        <end position="652"/>
    </location>
</feature>
<evidence type="ECO:0000256" key="6">
    <source>
        <dbReference type="ARBA" id="ARBA00022989"/>
    </source>
</evidence>
<dbReference type="Pfam" id="PF07549">
    <property type="entry name" value="Sec_GG"/>
    <property type="match status" value="2"/>
</dbReference>
<dbReference type="NCBIfam" id="TIGR00966">
    <property type="entry name" value="transloc_SecF"/>
    <property type="match status" value="1"/>
</dbReference>
<dbReference type="SUPFAM" id="SSF82866">
    <property type="entry name" value="Multidrug efflux transporter AcrB transmembrane domain"/>
    <property type="match status" value="2"/>
</dbReference>
<dbReference type="Proteomes" id="UP000198510">
    <property type="component" value="Unassembled WGS sequence"/>
</dbReference>
<evidence type="ECO:0000256" key="7">
    <source>
        <dbReference type="ARBA" id="ARBA00023010"/>
    </source>
</evidence>
<dbReference type="GO" id="GO:0065002">
    <property type="term" value="P:intracellular protein transmembrane transport"/>
    <property type="evidence" value="ECO:0007669"/>
    <property type="project" value="UniProtKB-UniRule"/>
</dbReference>
<protein>
    <recommendedName>
        <fullName evidence="9 10">Multifunctional fusion protein</fullName>
    </recommendedName>
    <domain>
        <recommendedName>
            <fullName evidence="9">Protein translocase subunit SecD</fullName>
        </recommendedName>
    </domain>
    <domain>
        <recommendedName>
            <fullName evidence="10">Protein-export membrane protein SecF</fullName>
        </recommendedName>
    </domain>
</protein>
<feature type="region of interest" description="Disordered" evidence="11">
    <location>
        <begin position="275"/>
        <end position="321"/>
    </location>
</feature>
<comment type="similarity">
    <text evidence="9">Belongs to the SecD/SecF family. SecD subfamily.</text>
</comment>
<dbReference type="NCBIfam" id="TIGR01129">
    <property type="entry name" value="secD"/>
    <property type="match status" value="1"/>
</dbReference>
<dbReference type="Pfam" id="PF22599">
    <property type="entry name" value="SecDF_P1_head"/>
    <property type="match status" value="1"/>
</dbReference>
<feature type="transmembrane region" description="Helical" evidence="9">
    <location>
        <begin position="865"/>
        <end position="888"/>
    </location>
</feature>
<keyword evidence="2 9" id="KW-0813">Transport</keyword>